<evidence type="ECO:0000259" key="1">
    <source>
        <dbReference type="PROSITE" id="PS51154"/>
    </source>
</evidence>
<dbReference type="InterPro" id="IPR043472">
    <property type="entry name" value="Macro_dom-like"/>
</dbReference>
<dbReference type="SMART" id="SM00506">
    <property type="entry name" value="A1pp"/>
    <property type="match status" value="1"/>
</dbReference>
<dbReference type="Gene3D" id="3.40.220.10">
    <property type="entry name" value="Leucine Aminopeptidase, subunit E, domain 1"/>
    <property type="match status" value="1"/>
</dbReference>
<evidence type="ECO:0000313" key="2">
    <source>
        <dbReference type="EMBL" id="MBC5723047.1"/>
    </source>
</evidence>
<evidence type="ECO:0000313" key="3">
    <source>
        <dbReference type="Proteomes" id="UP000628736"/>
    </source>
</evidence>
<sequence length="170" mass="18668">MKLLTGDITKIETDAIVNAASPDLRRSPGICDAIFAAADTRALTAACKKLRRCPVGTAVVTPSFGLPCKYIIHVALGEWMGDLRTGKRLMEACYRHAMQQALMCRCRTLAFPLVFSGAFHLPRMEALTVAEKAILKFEAKHPELDVSLVLYTPQILAQAQAVLRQLCPEN</sequence>
<dbReference type="PROSITE" id="PS51154">
    <property type="entry name" value="MACRO"/>
    <property type="match status" value="1"/>
</dbReference>
<dbReference type="AlphaFoldDB" id="A0A8J6JAS9"/>
<feature type="domain" description="Macro" evidence="1">
    <location>
        <begin position="1"/>
        <end position="167"/>
    </location>
</feature>
<accession>A0A8J6JAS9</accession>
<gene>
    <name evidence="2" type="ORF">H8S11_09495</name>
</gene>
<dbReference type="RefSeq" id="WP_147572501.1">
    <property type="nucleotide sequence ID" value="NZ_JACOPO010000005.1"/>
</dbReference>
<dbReference type="Proteomes" id="UP000628736">
    <property type="component" value="Unassembled WGS sequence"/>
</dbReference>
<dbReference type="InterPro" id="IPR002589">
    <property type="entry name" value="Macro_dom"/>
</dbReference>
<dbReference type="PANTHER" id="PTHR11106:SF27">
    <property type="entry name" value="MACRO DOMAIN-CONTAINING PROTEIN"/>
    <property type="match status" value="1"/>
</dbReference>
<dbReference type="PANTHER" id="PTHR11106">
    <property type="entry name" value="GANGLIOSIDE INDUCED DIFFERENTIATION ASSOCIATED PROTEIN 2-RELATED"/>
    <property type="match status" value="1"/>
</dbReference>
<proteinExistence type="predicted"/>
<dbReference type="SUPFAM" id="SSF52949">
    <property type="entry name" value="Macro domain-like"/>
    <property type="match status" value="1"/>
</dbReference>
<dbReference type="Pfam" id="PF01661">
    <property type="entry name" value="Macro"/>
    <property type="match status" value="1"/>
</dbReference>
<comment type="caution">
    <text evidence="2">The sequence shown here is derived from an EMBL/GenBank/DDBJ whole genome shotgun (WGS) entry which is preliminary data.</text>
</comment>
<protein>
    <submittedName>
        <fullName evidence="2">Macro domain-containing protein</fullName>
    </submittedName>
</protein>
<reference evidence="2" key="1">
    <citation type="submission" date="2020-08" db="EMBL/GenBank/DDBJ databases">
        <title>Genome public.</title>
        <authorList>
            <person name="Liu C."/>
            <person name="Sun Q."/>
        </authorList>
    </citation>
    <scope>NUCLEOTIDE SEQUENCE</scope>
    <source>
        <strain evidence="2">NSJ-23</strain>
    </source>
</reference>
<name>A0A8J6JAS9_9FIRM</name>
<keyword evidence="3" id="KW-1185">Reference proteome</keyword>
<dbReference type="EMBL" id="JACOPO010000005">
    <property type="protein sequence ID" value="MBC5723047.1"/>
    <property type="molecule type" value="Genomic_DNA"/>
</dbReference>
<organism evidence="2 3">
    <name type="scientific">Flintibacter hominis</name>
    <dbReference type="NCBI Taxonomy" id="2763048"/>
    <lineage>
        <taxon>Bacteria</taxon>
        <taxon>Bacillati</taxon>
        <taxon>Bacillota</taxon>
        <taxon>Clostridia</taxon>
        <taxon>Eubacteriales</taxon>
        <taxon>Flintibacter</taxon>
    </lineage>
</organism>